<comment type="caution">
    <text evidence="1">The sequence shown here is derived from an EMBL/GenBank/DDBJ whole genome shotgun (WGS) entry which is preliminary data.</text>
</comment>
<dbReference type="EMBL" id="BARU01036284">
    <property type="protein sequence ID" value="GAH89018.1"/>
    <property type="molecule type" value="Genomic_DNA"/>
</dbReference>
<dbReference type="AlphaFoldDB" id="X1L4E8"/>
<accession>X1L4E8</accession>
<evidence type="ECO:0000313" key="1">
    <source>
        <dbReference type="EMBL" id="GAH89018.1"/>
    </source>
</evidence>
<proteinExistence type="predicted"/>
<organism evidence="1">
    <name type="scientific">marine sediment metagenome</name>
    <dbReference type="NCBI Taxonomy" id="412755"/>
    <lineage>
        <taxon>unclassified sequences</taxon>
        <taxon>metagenomes</taxon>
        <taxon>ecological metagenomes</taxon>
    </lineage>
</organism>
<name>X1L4E8_9ZZZZ</name>
<sequence>MQGEKKPGREFHWDELDEKGKIERLRRIVKEQDRALSRMATFLDQLMNHRHVRGKLVRPISDPDAENYNPFDHRRYRDDKYF</sequence>
<protein>
    <submittedName>
        <fullName evidence="1">Uncharacterized protein</fullName>
    </submittedName>
</protein>
<gene>
    <name evidence="1" type="ORF">S03H2_56687</name>
</gene>
<reference evidence="1" key="1">
    <citation type="journal article" date="2014" name="Front. Microbiol.">
        <title>High frequency of phylogenetically diverse reductive dehalogenase-homologous genes in deep subseafloor sedimentary metagenomes.</title>
        <authorList>
            <person name="Kawai M."/>
            <person name="Futagami T."/>
            <person name="Toyoda A."/>
            <person name="Takaki Y."/>
            <person name="Nishi S."/>
            <person name="Hori S."/>
            <person name="Arai W."/>
            <person name="Tsubouchi T."/>
            <person name="Morono Y."/>
            <person name="Uchiyama I."/>
            <person name="Ito T."/>
            <person name="Fujiyama A."/>
            <person name="Inagaki F."/>
            <person name="Takami H."/>
        </authorList>
    </citation>
    <scope>NUCLEOTIDE SEQUENCE</scope>
    <source>
        <strain evidence="1">Expedition CK06-06</strain>
    </source>
</reference>